<evidence type="ECO:0000256" key="1">
    <source>
        <dbReference type="SAM" id="MobiDB-lite"/>
    </source>
</evidence>
<protein>
    <submittedName>
        <fullName evidence="2">Small lipoprotein YifL</fullName>
    </submittedName>
</protein>
<dbReference type="EMBL" id="JACIBX010000005">
    <property type="protein sequence ID" value="MBB3712168.1"/>
    <property type="molecule type" value="Genomic_DNA"/>
</dbReference>
<gene>
    <name evidence="2" type="ORF">FHS00_001745</name>
</gene>
<feature type="region of interest" description="Disordered" evidence="1">
    <location>
        <begin position="26"/>
        <end position="54"/>
    </location>
</feature>
<sequence length="332" mass="35929">MFLPLSAAALLLLAACGDGQPFVFPEEEETTEEDSGEGPGDSIRRSEERDADEGGFVTAVQYDAASDSFSVDNIPFDGDRPYERQARFDSLNGFALYDSVGSFGDDSVVLDPETGARIRQFDYRAIYGESRDTTRVDGQLQPRSRFAIIRTGDYRSYGFGGFLYERNGGVEIPKDGQAVFSGDYAGIRVFDGGTGLEYSSGDVEIAVDFEDFTEDDGLRGVVYNRRIFSSGGRELAVLGPNDPLNDEALVAPPLTFDVGPGVVQSNGEISGTASSTRELEDGGTEVFEEGTFMGIIGGEAQEIVGIVVIDSTDPRYEGRIKVRETGGFIVYR</sequence>
<keyword evidence="3" id="KW-1185">Reference proteome</keyword>
<dbReference type="Proteomes" id="UP000576152">
    <property type="component" value="Unassembled WGS sequence"/>
</dbReference>
<feature type="compositionally biased region" description="Acidic residues" evidence="1">
    <location>
        <begin position="26"/>
        <end position="36"/>
    </location>
</feature>
<dbReference type="RefSeq" id="WP_183471886.1">
    <property type="nucleotide sequence ID" value="NZ_JACIBX010000005.1"/>
</dbReference>
<keyword evidence="2" id="KW-0449">Lipoprotein</keyword>
<name>A0ABR6HP18_9RHOB</name>
<comment type="caution">
    <text evidence="2">The sequence shown here is derived from an EMBL/GenBank/DDBJ whole genome shotgun (WGS) entry which is preliminary data.</text>
</comment>
<reference evidence="2 3" key="1">
    <citation type="submission" date="2020-08" db="EMBL/GenBank/DDBJ databases">
        <title>Genomic Encyclopedia of Type Strains, Phase III (KMG-III): the genomes of soil and plant-associated and newly described type strains.</title>
        <authorList>
            <person name="Whitman W."/>
        </authorList>
    </citation>
    <scope>NUCLEOTIDE SEQUENCE [LARGE SCALE GENOMIC DNA]</scope>
    <source>
        <strain evidence="2 3">CECT 8572</strain>
    </source>
</reference>
<evidence type="ECO:0000313" key="2">
    <source>
        <dbReference type="EMBL" id="MBB3712168.1"/>
    </source>
</evidence>
<evidence type="ECO:0000313" key="3">
    <source>
        <dbReference type="Proteomes" id="UP000576152"/>
    </source>
</evidence>
<proteinExistence type="predicted"/>
<accession>A0ABR6HP18</accession>
<organism evidence="2 3">
    <name type="scientific">Limimaricola variabilis</name>
    <dbReference type="NCBI Taxonomy" id="1492771"/>
    <lineage>
        <taxon>Bacteria</taxon>
        <taxon>Pseudomonadati</taxon>
        <taxon>Pseudomonadota</taxon>
        <taxon>Alphaproteobacteria</taxon>
        <taxon>Rhodobacterales</taxon>
        <taxon>Paracoccaceae</taxon>
        <taxon>Limimaricola</taxon>
    </lineage>
</organism>